<evidence type="ECO:0000259" key="2">
    <source>
        <dbReference type="Pfam" id="PF05168"/>
    </source>
</evidence>
<dbReference type="Gene3D" id="1.20.120.330">
    <property type="entry name" value="Nucleotidyltransferases domain 2"/>
    <property type="match status" value="1"/>
</dbReference>
<protein>
    <recommendedName>
        <fullName evidence="2">HEPN domain-containing protein</fullName>
    </recommendedName>
</protein>
<dbReference type="Proteomes" id="UP000051861">
    <property type="component" value="Unassembled WGS sequence"/>
</dbReference>
<comment type="caution">
    <text evidence="3">The sequence shown here is derived from an EMBL/GenBank/DDBJ whole genome shotgun (WGS) entry which is preliminary data.</text>
</comment>
<proteinExistence type="inferred from homology"/>
<evidence type="ECO:0000313" key="3">
    <source>
        <dbReference type="EMBL" id="KPJ64773.1"/>
    </source>
</evidence>
<dbReference type="PANTHER" id="PTHR36565">
    <property type="entry name" value="UPF0332 PROTEIN TM_1000"/>
    <property type="match status" value="1"/>
</dbReference>
<evidence type="ECO:0000313" key="4">
    <source>
        <dbReference type="Proteomes" id="UP000051861"/>
    </source>
</evidence>
<feature type="domain" description="HEPN" evidence="2">
    <location>
        <begin position="2"/>
        <end position="105"/>
    </location>
</feature>
<gene>
    <name evidence="3" type="ORF">AMJ44_12145</name>
</gene>
<dbReference type="Pfam" id="PF05168">
    <property type="entry name" value="HEPN"/>
    <property type="match status" value="1"/>
</dbReference>
<dbReference type="AlphaFoldDB" id="A0A0S7XQJ5"/>
<reference evidence="3 4" key="1">
    <citation type="journal article" date="2015" name="Microbiome">
        <title>Genomic resolution of linkages in carbon, nitrogen, and sulfur cycling among widespread estuary sediment bacteria.</title>
        <authorList>
            <person name="Baker B.J."/>
            <person name="Lazar C.S."/>
            <person name="Teske A.P."/>
            <person name="Dick G.J."/>
        </authorList>
    </citation>
    <scope>NUCLEOTIDE SEQUENCE [LARGE SCALE GENOMIC DNA]</scope>
    <source>
        <strain evidence="3">DG_54_3</strain>
    </source>
</reference>
<sequence>MQQAKTLFKEGGYDGATSRCYYAVFHLLQAALLTKNLSYSKHSGVIGNFSHHFIKTGIFPDEFGQIIHRLREHREIGDYDYEKMISDETAEENIQDAQKIMVRIENYLMNFIRNE</sequence>
<dbReference type="InterPro" id="IPR052226">
    <property type="entry name" value="UPF0332_toxin"/>
</dbReference>
<name>A0A0S7XQJ5_UNCSA</name>
<organism evidence="3 4">
    <name type="scientific">candidate division WOR-1 bacterium DG_54_3</name>
    <dbReference type="NCBI Taxonomy" id="1703775"/>
    <lineage>
        <taxon>Bacteria</taxon>
        <taxon>Bacillati</taxon>
        <taxon>Saganbacteria</taxon>
    </lineage>
</organism>
<dbReference type="InterPro" id="IPR007842">
    <property type="entry name" value="HEPN_dom"/>
</dbReference>
<comment type="similarity">
    <text evidence="1">Belongs to the UPF0332 family.</text>
</comment>
<accession>A0A0S7XQJ5</accession>
<evidence type="ECO:0000256" key="1">
    <source>
        <dbReference type="ARBA" id="ARBA00038248"/>
    </source>
</evidence>
<dbReference type="PANTHER" id="PTHR36565:SF1">
    <property type="entry name" value="UPF0332 PROTEIN TM_1000"/>
    <property type="match status" value="1"/>
</dbReference>
<dbReference type="EMBL" id="LIZX01000163">
    <property type="protein sequence ID" value="KPJ64773.1"/>
    <property type="molecule type" value="Genomic_DNA"/>
</dbReference>